<evidence type="ECO:0000256" key="3">
    <source>
        <dbReference type="ARBA" id="ARBA00023015"/>
    </source>
</evidence>
<evidence type="ECO:0000256" key="1">
    <source>
        <dbReference type="ARBA" id="ARBA00022723"/>
    </source>
</evidence>
<dbReference type="OrthoDB" id="1405595at2759"/>
<dbReference type="SMART" id="SM00066">
    <property type="entry name" value="GAL4"/>
    <property type="match status" value="1"/>
</dbReference>
<dbReference type="PROSITE" id="PS00463">
    <property type="entry name" value="ZN2_CY6_FUNGAL_1"/>
    <property type="match status" value="1"/>
</dbReference>
<organism evidence="10 11">
    <name type="scientific">Collybiopsis confluens</name>
    <dbReference type="NCBI Taxonomy" id="2823264"/>
    <lineage>
        <taxon>Eukaryota</taxon>
        <taxon>Fungi</taxon>
        <taxon>Dikarya</taxon>
        <taxon>Basidiomycota</taxon>
        <taxon>Agaricomycotina</taxon>
        <taxon>Agaricomycetes</taxon>
        <taxon>Agaricomycetidae</taxon>
        <taxon>Agaricales</taxon>
        <taxon>Marasmiineae</taxon>
        <taxon>Omphalotaceae</taxon>
        <taxon>Collybiopsis</taxon>
    </lineage>
</organism>
<dbReference type="PANTHER" id="PTHR47660:SF2">
    <property type="entry name" value="TRANSCRIPTION FACTOR WITH C2H2 AND ZN(2)-CYS(6) DNA BINDING DOMAIN (EUROFUNG)"/>
    <property type="match status" value="1"/>
</dbReference>
<proteinExistence type="predicted"/>
<name>A0A8H5HST3_9AGAR</name>
<dbReference type="SUPFAM" id="SSF57667">
    <property type="entry name" value="beta-beta-alpha zinc fingers"/>
    <property type="match status" value="1"/>
</dbReference>
<dbReference type="InterPro" id="IPR036864">
    <property type="entry name" value="Zn2-C6_fun-type_DNA-bd_sf"/>
</dbReference>
<dbReference type="PROSITE" id="PS50048">
    <property type="entry name" value="ZN2_CY6_FUNGAL_2"/>
    <property type="match status" value="1"/>
</dbReference>
<dbReference type="EMBL" id="JAACJN010000026">
    <property type="protein sequence ID" value="KAF5388858.1"/>
    <property type="molecule type" value="Genomic_DNA"/>
</dbReference>
<evidence type="ECO:0000259" key="9">
    <source>
        <dbReference type="PROSITE" id="PS50157"/>
    </source>
</evidence>
<dbReference type="Pfam" id="PF00172">
    <property type="entry name" value="Zn_clus"/>
    <property type="match status" value="1"/>
</dbReference>
<dbReference type="GO" id="GO:0008270">
    <property type="term" value="F:zinc ion binding"/>
    <property type="evidence" value="ECO:0007669"/>
    <property type="project" value="UniProtKB-KW"/>
</dbReference>
<dbReference type="PANTHER" id="PTHR47660">
    <property type="entry name" value="TRANSCRIPTION FACTOR WITH C2H2 AND ZN(2)-CYS(6) DNA BINDING DOMAIN (EUROFUNG)-RELATED-RELATED"/>
    <property type="match status" value="1"/>
</dbReference>
<feature type="domain" description="C2H2-type" evidence="9">
    <location>
        <begin position="12"/>
        <end position="40"/>
    </location>
</feature>
<sequence>MQRVLDTNERLHNCDICGAQFTRSDLLSRHKKGCNNQSSPLRRKSCVACTESKIKCDRELPCSKCTNRKKECIYAPVNRRTPRAQRSAVAVGNRSSQAKKSASIDSPQPLGPISSSDSSLAGAIDDLSVASSRDYSSVASTETSFQIPVSSHLASLYNHDMFEPFFTNIFSAAEEPLGHFKESSSEETPYQQSTSPEDNMWLYYNHGRSDAYASQSKFSTGDIPVFVPPAKASVSNQRVAPLLSVPKFSLDEKDRRHYLQLFYNGYVEQVPVVHAPSFSPENKPAFLINALQACGAIYVKTRSASSFMLETLRKSREVLAEELSKDRLSIEDQLYIVVTVVLLHTLGMFHEIPEERAASISYHGILISMIRRSEFISNTSNWSWENYTHLSLDERWRQWALHEMAKRALLLSYLQDTSLCIYFTVPSTYKSSEFSHFELPCDNRLWHACTAAEWWEELHRESPYGSPRERLACPTLTSIWNVVYVPRTPKSIPISPFGHWGKLLAFDSVEATDFFLLSVSAVIHGIIGRLFVLCTEGCVNAENTYGMEQELYSIQFALHNWLSLWMNRPEVLDNTQKEVEPPFMQNPLPFYWLGQVALMAYQERLPPFESDGQVYPSTSAKMNIRFFQVKKWLRLIRGFLSTNANNTPTLVWDELMDIRLRSWQVDLERPANDDPNGLLGFFVPQ</sequence>
<dbReference type="InterPro" id="IPR001138">
    <property type="entry name" value="Zn2Cys6_DnaBD"/>
</dbReference>
<evidence type="ECO:0000256" key="2">
    <source>
        <dbReference type="ARBA" id="ARBA00022833"/>
    </source>
</evidence>
<gene>
    <name evidence="10" type="ORF">D9757_005644</name>
</gene>
<dbReference type="CDD" id="cd00067">
    <property type="entry name" value="GAL4"/>
    <property type="match status" value="1"/>
</dbReference>
<keyword evidence="4" id="KW-0804">Transcription</keyword>
<keyword evidence="11" id="KW-1185">Reference proteome</keyword>
<keyword evidence="2" id="KW-0862">Zinc</keyword>
<dbReference type="AlphaFoldDB" id="A0A8H5HST3"/>
<dbReference type="PROSITE" id="PS50157">
    <property type="entry name" value="ZINC_FINGER_C2H2_2"/>
    <property type="match status" value="1"/>
</dbReference>
<dbReference type="InterPro" id="IPR013087">
    <property type="entry name" value="Znf_C2H2_type"/>
</dbReference>
<comment type="caution">
    <text evidence="10">The sequence shown here is derived from an EMBL/GenBank/DDBJ whole genome shotgun (WGS) entry which is preliminary data.</text>
</comment>
<evidence type="ECO:0000256" key="6">
    <source>
        <dbReference type="PROSITE-ProRule" id="PRU00042"/>
    </source>
</evidence>
<feature type="compositionally biased region" description="Polar residues" evidence="7">
    <location>
        <begin position="93"/>
        <end position="106"/>
    </location>
</feature>
<dbReference type="Pfam" id="PF04082">
    <property type="entry name" value="Fungal_trans"/>
    <property type="match status" value="1"/>
</dbReference>
<accession>A0A8H5HST3</accession>
<dbReference type="SUPFAM" id="SSF57701">
    <property type="entry name" value="Zn2/Cys6 DNA-binding domain"/>
    <property type="match status" value="1"/>
</dbReference>
<evidence type="ECO:0000256" key="4">
    <source>
        <dbReference type="ARBA" id="ARBA00023163"/>
    </source>
</evidence>
<feature type="domain" description="Zn(2)-C6 fungal-type" evidence="8">
    <location>
        <begin position="45"/>
        <end position="74"/>
    </location>
</feature>
<evidence type="ECO:0000259" key="8">
    <source>
        <dbReference type="PROSITE" id="PS50048"/>
    </source>
</evidence>
<evidence type="ECO:0000313" key="11">
    <source>
        <dbReference type="Proteomes" id="UP000518752"/>
    </source>
</evidence>
<feature type="region of interest" description="Disordered" evidence="7">
    <location>
        <begin position="83"/>
        <end position="118"/>
    </location>
</feature>
<evidence type="ECO:0000256" key="5">
    <source>
        <dbReference type="ARBA" id="ARBA00023242"/>
    </source>
</evidence>
<keyword evidence="6" id="KW-0863">Zinc-finger</keyword>
<dbReference type="InterPro" id="IPR007219">
    <property type="entry name" value="XnlR_reg_dom"/>
</dbReference>
<dbReference type="GO" id="GO:0000981">
    <property type="term" value="F:DNA-binding transcription factor activity, RNA polymerase II-specific"/>
    <property type="evidence" value="ECO:0007669"/>
    <property type="project" value="InterPro"/>
</dbReference>
<evidence type="ECO:0000313" key="10">
    <source>
        <dbReference type="EMBL" id="KAF5388858.1"/>
    </source>
</evidence>
<evidence type="ECO:0000256" key="7">
    <source>
        <dbReference type="SAM" id="MobiDB-lite"/>
    </source>
</evidence>
<keyword evidence="3" id="KW-0805">Transcription regulation</keyword>
<evidence type="ECO:0008006" key="12">
    <source>
        <dbReference type="Google" id="ProtNLM"/>
    </source>
</evidence>
<protein>
    <recommendedName>
        <fullName evidence="12">Zn(2)-C6 fungal-type domain-containing protein</fullName>
    </recommendedName>
</protein>
<reference evidence="10 11" key="1">
    <citation type="journal article" date="2020" name="ISME J.">
        <title>Uncovering the hidden diversity of litter-decomposition mechanisms in mushroom-forming fungi.</title>
        <authorList>
            <person name="Floudas D."/>
            <person name="Bentzer J."/>
            <person name="Ahren D."/>
            <person name="Johansson T."/>
            <person name="Persson P."/>
            <person name="Tunlid A."/>
        </authorList>
    </citation>
    <scope>NUCLEOTIDE SEQUENCE [LARGE SCALE GENOMIC DNA]</scope>
    <source>
        <strain evidence="10 11">CBS 406.79</strain>
    </source>
</reference>
<keyword evidence="5" id="KW-0539">Nucleus</keyword>
<dbReference type="Proteomes" id="UP000518752">
    <property type="component" value="Unassembled WGS sequence"/>
</dbReference>
<dbReference type="Gene3D" id="4.10.240.10">
    <property type="entry name" value="Zn(2)-C6 fungal-type DNA-binding domain"/>
    <property type="match status" value="1"/>
</dbReference>
<keyword evidence="1" id="KW-0479">Metal-binding</keyword>
<dbReference type="InterPro" id="IPR036236">
    <property type="entry name" value="Znf_C2H2_sf"/>
</dbReference>